<dbReference type="AlphaFoldDB" id="A0AAN8E1Y7"/>
<evidence type="ECO:0000313" key="3">
    <source>
        <dbReference type="Proteomes" id="UP001331515"/>
    </source>
</evidence>
<reference evidence="2 3" key="1">
    <citation type="journal article" date="2023" name="Mol. Biol. Evol.">
        <title>Genomics of Secondarily Temperate Adaptation in the Only Non-Antarctic Icefish.</title>
        <authorList>
            <person name="Rivera-Colon A.G."/>
            <person name="Rayamajhi N."/>
            <person name="Minhas B.F."/>
            <person name="Madrigal G."/>
            <person name="Bilyk K.T."/>
            <person name="Yoon V."/>
            <person name="Hune M."/>
            <person name="Gregory S."/>
            <person name="Cheng C.H.C."/>
            <person name="Catchen J.M."/>
        </authorList>
    </citation>
    <scope>NUCLEOTIDE SEQUENCE [LARGE SCALE GENOMIC DNA]</scope>
    <source>
        <tissue evidence="2">White muscle</tissue>
    </source>
</reference>
<dbReference type="Proteomes" id="UP001331515">
    <property type="component" value="Unassembled WGS sequence"/>
</dbReference>
<feature type="compositionally biased region" description="Polar residues" evidence="1">
    <location>
        <begin position="75"/>
        <end position="86"/>
    </location>
</feature>
<feature type="region of interest" description="Disordered" evidence="1">
    <location>
        <begin position="55"/>
        <end position="86"/>
    </location>
</feature>
<proteinExistence type="predicted"/>
<accession>A0AAN8E1Y7</accession>
<name>A0AAN8E1Y7_CHAGU</name>
<gene>
    <name evidence="2" type="ORF">CgunFtcFv8_004771</name>
</gene>
<protein>
    <submittedName>
        <fullName evidence="2">Uncharacterized protein</fullName>
    </submittedName>
</protein>
<dbReference type="EMBL" id="JAURVH010001515">
    <property type="protein sequence ID" value="KAK5933117.1"/>
    <property type="molecule type" value="Genomic_DNA"/>
</dbReference>
<keyword evidence="3" id="KW-1185">Reference proteome</keyword>
<sequence length="86" mass="9368">MNPAEAIGNPECLNVGASVGRSSRVSPTDHLMCSRFSAAIQDISPTRKIRNFEEARGLDRINERMPPRKDGKTPDSINTNKNGTDG</sequence>
<evidence type="ECO:0000256" key="1">
    <source>
        <dbReference type="SAM" id="MobiDB-lite"/>
    </source>
</evidence>
<comment type="caution">
    <text evidence="2">The sequence shown here is derived from an EMBL/GenBank/DDBJ whole genome shotgun (WGS) entry which is preliminary data.</text>
</comment>
<feature type="compositionally biased region" description="Basic and acidic residues" evidence="1">
    <location>
        <begin position="55"/>
        <end position="73"/>
    </location>
</feature>
<organism evidence="2 3">
    <name type="scientific">Champsocephalus gunnari</name>
    <name type="common">Mackerel icefish</name>
    <dbReference type="NCBI Taxonomy" id="52237"/>
    <lineage>
        <taxon>Eukaryota</taxon>
        <taxon>Metazoa</taxon>
        <taxon>Chordata</taxon>
        <taxon>Craniata</taxon>
        <taxon>Vertebrata</taxon>
        <taxon>Euteleostomi</taxon>
        <taxon>Actinopterygii</taxon>
        <taxon>Neopterygii</taxon>
        <taxon>Teleostei</taxon>
        <taxon>Neoteleostei</taxon>
        <taxon>Acanthomorphata</taxon>
        <taxon>Eupercaria</taxon>
        <taxon>Perciformes</taxon>
        <taxon>Notothenioidei</taxon>
        <taxon>Channichthyidae</taxon>
        <taxon>Champsocephalus</taxon>
    </lineage>
</organism>
<evidence type="ECO:0000313" key="2">
    <source>
        <dbReference type="EMBL" id="KAK5933117.1"/>
    </source>
</evidence>